<keyword evidence="1" id="KW-0472">Membrane</keyword>
<reference evidence="2 3" key="1">
    <citation type="submission" date="2024-03" db="EMBL/GenBank/DDBJ databases">
        <title>Community enrichment and isolation of bacterial strains for fucoidan degradation.</title>
        <authorList>
            <person name="Sichert A."/>
        </authorList>
    </citation>
    <scope>NUCLEOTIDE SEQUENCE [LARGE SCALE GENOMIC DNA]</scope>
    <source>
        <strain evidence="2 3">AS12</strain>
    </source>
</reference>
<evidence type="ECO:0000313" key="3">
    <source>
        <dbReference type="Proteomes" id="UP001461163"/>
    </source>
</evidence>
<keyword evidence="1" id="KW-1133">Transmembrane helix</keyword>
<proteinExistence type="predicted"/>
<dbReference type="EMBL" id="JBBMQS010000011">
    <property type="protein sequence ID" value="MEM5499143.1"/>
    <property type="molecule type" value="Genomic_DNA"/>
</dbReference>
<keyword evidence="1" id="KW-0812">Transmembrane</keyword>
<accession>A0ABU9T094</accession>
<name>A0ABU9T094_9ALTE</name>
<sequence length="65" mass="7058">MDNTKSGLWDVFKSVAASVFGVQSSANRERDFQQKSFVPYVVVGVIFVIALVISLVLLVSIVVPS</sequence>
<evidence type="ECO:0000256" key="1">
    <source>
        <dbReference type="SAM" id="Phobius"/>
    </source>
</evidence>
<dbReference type="Pfam" id="PF11174">
    <property type="entry name" value="DUF2970"/>
    <property type="match status" value="1"/>
</dbReference>
<protein>
    <submittedName>
        <fullName evidence="2">DUF2970 domain-containing protein</fullName>
    </submittedName>
</protein>
<feature type="transmembrane region" description="Helical" evidence="1">
    <location>
        <begin position="37"/>
        <end position="63"/>
    </location>
</feature>
<dbReference type="RefSeq" id="WP_006990749.1">
    <property type="nucleotide sequence ID" value="NZ_JBBMQS010000011.1"/>
</dbReference>
<evidence type="ECO:0000313" key="2">
    <source>
        <dbReference type="EMBL" id="MEM5499143.1"/>
    </source>
</evidence>
<organism evidence="2 3">
    <name type="scientific">Paraglaciecola mesophila</name>
    <dbReference type="NCBI Taxonomy" id="197222"/>
    <lineage>
        <taxon>Bacteria</taxon>
        <taxon>Pseudomonadati</taxon>
        <taxon>Pseudomonadota</taxon>
        <taxon>Gammaproteobacteria</taxon>
        <taxon>Alteromonadales</taxon>
        <taxon>Alteromonadaceae</taxon>
        <taxon>Paraglaciecola</taxon>
    </lineage>
</organism>
<comment type="caution">
    <text evidence="2">The sequence shown here is derived from an EMBL/GenBank/DDBJ whole genome shotgun (WGS) entry which is preliminary data.</text>
</comment>
<dbReference type="Proteomes" id="UP001461163">
    <property type="component" value="Unassembled WGS sequence"/>
</dbReference>
<gene>
    <name evidence="2" type="ORF">WNY77_17160</name>
</gene>
<keyword evidence="3" id="KW-1185">Reference proteome</keyword>
<dbReference type="InterPro" id="IPR021344">
    <property type="entry name" value="DUF2970"/>
</dbReference>